<dbReference type="PANTHER" id="PTHR47506:SF1">
    <property type="entry name" value="HTH-TYPE TRANSCRIPTIONAL REGULATOR YJDC"/>
    <property type="match status" value="1"/>
</dbReference>
<protein>
    <submittedName>
        <fullName evidence="6">TetR family transcriptional regulator</fullName>
    </submittedName>
</protein>
<keyword evidence="2 4" id="KW-0238">DNA-binding</keyword>
<dbReference type="InterPro" id="IPR036271">
    <property type="entry name" value="Tet_transcr_reg_TetR-rel_C_sf"/>
</dbReference>
<dbReference type="STRING" id="1514904.SU32_12190"/>
<evidence type="ECO:0000256" key="2">
    <source>
        <dbReference type="ARBA" id="ARBA00023125"/>
    </source>
</evidence>
<dbReference type="PROSITE" id="PS50977">
    <property type="entry name" value="HTH_TETR_2"/>
    <property type="match status" value="1"/>
</dbReference>
<proteinExistence type="predicted"/>
<dbReference type="GO" id="GO:0003677">
    <property type="term" value="F:DNA binding"/>
    <property type="evidence" value="ECO:0007669"/>
    <property type="project" value="UniProtKB-UniRule"/>
</dbReference>
<dbReference type="InterPro" id="IPR001647">
    <property type="entry name" value="HTH_TetR"/>
</dbReference>
<gene>
    <name evidence="6" type="ORF">SU32_12190</name>
</gene>
<reference evidence="6 7" key="1">
    <citation type="submission" date="2015-01" db="EMBL/GenBank/DDBJ databases">
        <title>Ahrensia donghaiensis sp. nov., a novel dimethylsulphoniopropionate-cleavage bacterium isolated from seawater and emended descriptions of the genus Ahrensia and Ahrensia kielensis.</title>
        <authorList>
            <person name="Liu J."/>
        </authorList>
    </citation>
    <scope>NUCLEOTIDE SEQUENCE [LARGE SCALE GENOMIC DNA]</scope>
    <source>
        <strain evidence="6 7">LZD062</strain>
    </source>
</reference>
<dbReference type="Pfam" id="PF00440">
    <property type="entry name" value="TetR_N"/>
    <property type="match status" value="1"/>
</dbReference>
<evidence type="ECO:0000256" key="1">
    <source>
        <dbReference type="ARBA" id="ARBA00023015"/>
    </source>
</evidence>
<dbReference type="InterPro" id="IPR009057">
    <property type="entry name" value="Homeodomain-like_sf"/>
</dbReference>
<feature type="domain" description="HTH tetR-type" evidence="5">
    <location>
        <begin position="6"/>
        <end position="66"/>
    </location>
</feature>
<feature type="DNA-binding region" description="H-T-H motif" evidence="4">
    <location>
        <begin position="29"/>
        <end position="48"/>
    </location>
</feature>
<name>A0A0M9GLT4_9HYPH</name>
<dbReference type="Proteomes" id="UP000038011">
    <property type="component" value="Unassembled WGS sequence"/>
</dbReference>
<evidence type="ECO:0000313" key="6">
    <source>
        <dbReference type="EMBL" id="KPB00790.1"/>
    </source>
</evidence>
<evidence type="ECO:0000259" key="5">
    <source>
        <dbReference type="PROSITE" id="PS50977"/>
    </source>
</evidence>
<sequence>MKRARPYDRDVALEAAMTLFWEKGYHATSLKDLETALQMKPGSIYAAFLSKENLFGLVLERYFERNRAEFVSMMESEESPLLALAKFLRRFGRSEQSNPKGQACMLVKTLLNATQDDAAITKKVTTYLDLMESEMAAVFARAVKAGELPQNADVQRLARRYQSDLTALRIEAHRGLKPHELEASANEVADNLLAQRLQ</sequence>
<dbReference type="SUPFAM" id="SSF46689">
    <property type="entry name" value="Homeodomain-like"/>
    <property type="match status" value="1"/>
</dbReference>
<dbReference type="SUPFAM" id="SSF48498">
    <property type="entry name" value="Tetracyclin repressor-like, C-terminal domain"/>
    <property type="match status" value="1"/>
</dbReference>
<comment type="caution">
    <text evidence="6">The sequence shown here is derived from an EMBL/GenBank/DDBJ whole genome shotgun (WGS) entry which is preliminary data.</text>
</comment>
<dbReference type="AlphaFoldDB" id="A0A0M9GLT4"/>
<accession>A0A0M9GLT4</accession>
<dbReference type="PATRIC" id="fig|1514904.3.peg.1284"/>
<dbReference type="Gene3D" id="1.10.357.10">
    <property type="entry name" value="Tetracycline Repressor, domain 2"/>
    <property type="match status" value="1"/>
</dbReference>
<evidence type="ECO:0000256" key="3">
    <source>
        <dbReference type="ARBA" id="ARBA00023163"/>
    </source>
</evidence>
<organism evidence="6 7">
    <name type="scientific">Ahrensia marina</name>
    <dbReference type="NCBI Taxonomy" id="1514904"/>
    <lineage>
        <taxon>Bacteria</taxon>
        <taxon>Pseudomonadati</taxon>
        <taxon>Pseudomonadota</taxon>
        <taxon>Alphaproteobacteria</taxon>
        <taxon>Hyphomicrobiales</taxon>
        <taxon>Ahrensiaceae</taxon>
        <taxon>Ahrensia</taxon>
    </lineage>
</organism>
<evidence type="ECO:0000313" key="7">
    <source>
        <dbReference type="Proteomes" id="UP000038011"/>
    </source>
</evidence>
<dbReference type="EMBL" id="JXMU01000017">
    <property type="protein sequence ID" value="KPB00790.1"/>
    <property type="molecule type" value="Genomic_DNA"/>
</dbReference>
<dbReference type="PANTHER" id="PTHR47506">
    <property type="entry name" value="TRANSCRIPTIONAL REGULATORY PROTEIN"/>
    <property type="match status" value="1"/>
</dbReference>
<keyword evidence="1" id="KW-0805">Transcription regulation</keyword>
<evidence type="ECO:0000256" key="4">
    <source>
        <dbReference type="PROSITE-ProRule" id="PRU00335"/>
    </source>
</evidence>
<keyword evidence="3" id="KW-0804">Transcription</keyword>
<dbReference type="Gene3D" id="1.10.10.60">
    <property type="entry name" value="Homeodomain-like"/>
    <property type="match status" value="1"/>
</dbReference>
<dbReference type="OrthoDB" id="9779746at2"/>
<keyword evidence="7" id="KW-1185">Reference proteome</keyword>